<dbReference type="EMBL" id="JAKIKS010000218">
    <property type="protein sequence ID" value="MCL1127804.1"/>
    <property type="molecule type" value="Genomic_DNA"/>
</dbReference>
<evidence type="ECO:0000313" key="3">
    <source>
        <dbReference type="EMBL" id="MCL1127804.1"/>
    </source>
</evidence>
<gene>
    <name evidence="3" type="ORF">L2764_25915</name>
</gene>
<dbReference type="InterPro" id="IPR011042">
    <property type="entry name" value="6-blade_b-propeller_TolB-like"/>
</dbReference>
<feature type="domain" description="SMP-30/Gluconolactonase/LRE-like region" evidence="2">
    <location>
        <begin position="14"/>
        <end position="255"/>
    </location>
</feature>
<dbReference type="PANTHER" id="PTHR10907:SF47">
    <property type="entry name" value="REGUCALCIN"/>
    <property type="match status" value="1"/>
</dbReference>
<organism evidence="3 4">
    <name type="scientific">Shewanella surugensis</name>
    <dbReference type="NCBI Taxonomy" id="212020"/>
    <lineage>
        <taxon>Bacteria</taxon>
        <taxon>Pseudomonadati</taxon>
        <taxon>Pseudomonadota</taxon>
        <taxon>Gammaproteobacteria</taxon>
        <taxon>Alteromonadales</taxon>
        <taxon>Shewanellaceae</taxon>
        <taxon>Shewanella</taxon>
    </lineage>
</organism>
<dbReference type="Pfam" id="PF08450">
    <property type="entry name" value="SGL"/>
    <property type="match status" value="1"/>
</dbReference>
<proteinExistence type="inferred from homology"/>
<dbReference type="PRINTS" id="PR01790">
    <property type="entry name" value="SMP30FAMILY"/>
</dbReference>
<evidence type="ECO:0000313" key="4">
    <source>
        <dbReference type="Proteomes" id="UP001203423"/>
    </source>
</evidence>
<reference evidence="3 4" key="1">
    <citation type="submission" date="2022-01" db="EMBL/GenBank/DDBJ databases">
        <title>Whole genome-based taxonomy of the Shewanellaceae.</title>
        <authorList>
            <person name="Martin-Rodriguez A.J."/>
        </authorList>
    </citation>
    <scope>NUCLEOTIDE SEQUENCE [LARGE SCALE GENOMIC DNA]</scope>
    <source>
        <strain evidence="3 4">DSM 17177</strain>
    </source>
</reference>
<comment type="similarity">
    <text evidence="1">Belongs to the SMP-30/CGR1 family.</text>
</comment>
<comment type="caution">
    <text evidence="3">The sequence shown here is derived from an EMBL/GenBank/DDBJ whole genome shotgun (WGS) entry which is preliminary data.</text>
</comment>
<name>A0ABT0LJB8_9GAMM</name>
<dbReference type="Proteomes" id="UP001203423">
    <property type="component" value="Unassembled WGS sequence"/>
</dbReference>
<keyword evidence="4" id="KW-1185">Reference proteome</keyword>
<dbReference type="InterPro" id="IPR013658">
    <property type="entry name" value="SGL"/>
</dbReference>
<sequence>MRTIDIELNTKAALGECPRWDEKTQVLYWTDINRCQLHRFDPISKKDEHLTFKEEIGCFSLRPFGGFVLAMRSGFYLTSGWHTQVEKICDPEMHLKHNRLNDGRCDAAGRFICGSYYPPKDDSAANLWQLNTHLEANLIFDNLLTVNGIGFSPDNNTLYYSNSPKHTIYRCDYNIKTGSVSNRTVFHEFPHGQGRPDGCAIDIDGNYWSALFEGGRIVKLDPQGNIIEAITTPVHCPSMVAFGGADLKTLFITSAGERPETELVKYPDSGCLFKMRVDTPGMIEHRFFK</sequence>
<protein>
    <submittedName>
        <fullName evidence="3">SMP-30/gluconolactonase/LRE family protein</fullName>
    </submittedName>
</protein>
<dbReference type="Gene3D" id="2.120.10.30">
    <property type="entry name" value="TolB, C-terminal domain"/>
    <property type="match status" value="1"/>
</dbReference>
<accession>A0ABT0LJB8</accession>
<evidence type="ECO:0000259" key="2">
    <source>
        <dbReference type="Pfam" id="PF08450"/>
    </source>
</evidence>
<dbReference type="SUPFAM" id="SSF63829">
    <property type="entry name" value="Calcium-dependent phosphotriesterase"/>
    <property type="match status" value="1"/>
</dbReference>
<dbReference type="InterPro" id="IPR005511">
    <property type="entry name" value="SMP-30"/>
</dbReference>
<dbReference type="PANTHER" id="PTHR10907">
    <property type="entry name" value="REGUCALCIN"/>
    <property type="match status" value="1"/>
</dbReference>
<evidence type="ECO:0000256" key="1">
    <source>
        <dbReference type="ARBA" id="ARBA00008853"/>
    </source>
</evidence>
<dbReference type="RefSeq" id="WP_248943237.1">
    <property type="nucleotide sequence ID" value="NZ_JAKIKS010000218.1"/>
</dbReference>